<keyword evidence="2" id="KW-1185">Reference proteome</keyword>
<evidence type="ECO:0000313" key="1">
    <source>
        <dbReference type="EMBL" id="CAJ1378230.1"/>
    </source>
</evidence>
<organism evidence="1 2">
    <name type="scientific">Effrenium voratum</name>
    <dbReference type="NCBI Taxonomy" id="2562239"/>
    <lineage>
        <taxon>Eukaryota</taxon>
        <taxon>Sar</taxon>
        <taxon>Alveolata</taxon>
        <taxon>Dinophyceae</taxon>
        <taxon>Suessiales</taxon>
        <taxon>Symbiodiniaceae</taxon>
        <taxon>Effrenium</taxon>
    </lineage>
</organism>
<protein>
    <submittedName>
        <fullName evidence="1">Uncharacterized protein</fullName>
    </submittedName>
</protein>
<dbReference type="AlphaFoldDB" id="A0AA36HZG7"/>
<gene>
    <name evidence="1" type="ORF">EVOR1521_LOCUS6827</name>
</gene>
<sequence length="268" mass="29001">MSCGAPPSACMAGMGYKVEGMELRYGMEAALTSLVVPCASCVHVAIPEVRLEQETEAIPEEGGEVSVEVSDLETANVDVVCRFRHAASKLGPMFTKPALVPARLEDSHITCKAPDWNTSLEGGFGGDLTYRRDEAWWWLLDLALDGGNQWRPKEPLKVNVTRVFVTNLAPSELIVLPPSRNWSVEEPVNSTCLEPHHWARRRGKDLFGRLLAVNTGAVSVATGPLETAVEHFAPAMPGVRGPAPLIQYSAGFAVELKPGLGEMRDVTG</sequence>
<proteinExistence type="predicted"/>
<reference evidence="1" key="1">
    <citation type="submission" date="2023-08" db="EMBL/GenBank/DDBJ databases">
        <authorList>
            <person name="Chen Y."/>
            <person name="Shah S."/>
            <person name="Dougan E. K."/>
            <person name="Thang M."/>
            <person name="Chan C."/>
        </authorList>
    </citation>
    <scope>NUCLEOTIDE SEQUENCE</scope>
</reference>
<dbReference type="EMBL" id="CAUJNA010000524">
    <property type="protein sequence ID" value="CAJ1378230.1"/>
    <property type="molecule type" value="Genomic_DNA"/>
</dbReference>
<name>A0AA36HZG7_9DINO</name>
<comment type="caution">
    <text evidence="1">The sequence shown here is derived from an EMBL/GenBank/DDBJ whole genome shotgun (WGS) entry which is preliminary data.</text>
</comment>
<evidence type="ECO:0000313" key="2">
    <source>
        <dbReference type="Proteomes" id="UP001178507"/>
    </source>
</evidence>
<dbReference type="Proteomes" id="UP001178507">
    <property type="component" value="Unassembled WGS sequence"/>
</dbReference>
<accession>A0AA36HZG7</accession>